<name>A0A1H1L3B6_9ACTN</name>
<keyword evidence="1" id="KW-0812">Transmembrane</keyword>
<dbReference type="EMBL" id="LT629757">
    <property type="protein sequence ID" value="SDR68983.1"/>
    <property type="molecule type" value="Genomic_DNA"/>
</dbReference>
<dbReference type="AlphaFoldDB" id="A0A1H1L3B6"/>
<feature type="transmembrane region" description="Helical" evidence="1">
    <location>
        <begin position="69"/>
        <end position="93"/>
    </location>
</feature>
<feature type="transmembrane region" description="Helical" evidence="1">
    <location>
        <begin position="42"/>
        <end position="63"/>
    </location>
</feature>
<sequence>MTEPGPGPAHVHDDHWFVEHGLPWFVPERRERAHRALHSPRVVLGLALVAAASLLLGGLLAWATGSPSLAPASLLTATGVAAVAYAGTALGAWPIARWAVLRTLGSLPMLFPLVTRALPLLLLFITFLFVNAEVWQLSATLDGGVLWLTVLLFAAIGVVFLHTRLAEELDRVDDAAGAPQIHGLEKANLILVLMIAQAVQVLLLAVTVFAFFMVFGGLVMTHTVQEAWTQQDAVQALPWADNLSVELVQVSVFLAAFSGLYFTVYAVTDETYRDQFFTEIKAELDRAVEVRAAYLAERSR</sequence>
<keyword evidence="1" id="KW-0472">Membrane</keyword>
<dbReference type="RefSeq" id="WP_091724947.1">
    <property type="nucleotide sequence ID" value="NZ_LT629757.1"/>
</dbReference>
<feature type="transmembrane region" description="Helical" evidence="1">
    <location>
        <begin position="113"/>
        <end position="132"/>
    </location>
</feature>
<evidence type="ECO:0000313" key="2">
    <source>
        <dbReference type="EMBL" id="SDR68983.1"/>
    </source>
</evidence>
<proteinExistence type="predicted"/>
<dbReference type="Proteomes" id="UP000198859">
    <property type="component" value="Chromosome I"/>
</dbReference>
<evidence type="ECO:0000313" key="3">
    <source>
        <dbReference type="Proteomes" id="UP000198859"/>
    </source>
</evidence>
<feature type="transmembrane region" description="Helical" evidence="1">
    <location>
        <begin position="189"/>
        <end position="215"/>
    </location>
</feature>
<keyword evidence="1" id="KW-1133">Transmembrane helix</keyword>
<gene>
    <name evidence="2" type="ORF">SAMN04488570_0026</name>
</gene>
<feature type="transmembrane region" description="Helical" evidence="1">
    <location>
        <begin position="247"/>
        <end position="267"/>
    </location>
</feature>
<reference evidence="3" key="1">
    <citation type="submission" date="2016-10" db="EMBL/GenBank/DDBJ databases">
        <authorList>
            <person name="Varghese N."/>
            <person name="Submissions S."/>
        </authorList>
    </citation>
    <scope>NUCLEOTIDE SEQUENCE [LARGE SCALE GENOMIC DNA]</scope>
    <source>
        <strain evidence="3">DSM 22127</strain>
    </source>
</reference>
<accession>A0A1H1L3B6</accession>
<keyword evidence="3" id="KW-1185">Reference proteome</keyword>
<evidence type="ECO:0000256" key="1">
    <source>
        <dbReference type="SAM" id="Phobius"/>
    </source>
</evidence>
<feature type="transmembrane region" description="Helical" evidence="1">
    <location>
        <begin position="144"/>
        <end position="161"/>
    </location>
</feature>
<protein>
    <recommendedName>
        <fullName evidence="4">Integral membrane protein</fullName>
    </recommendedName>
</protein>
<dbReference type="STRING" id="642780.SAMN04488570_0026"/>
<dbReference type="OrthoDB" id="5242179at2"/>
<organism evidence="2 3">
    <name type="scientific">Nocardioides scoriae</name>
    <dbReference type="NCBI Taxonomy" id="642780"/>
    <lineage>
        <taxon>Bacteria</taxon>
        <taxon>Bacillati</taxon>
        <taxon>Actinomycetota</taxon>
        <taxon>Actinomycetes</taxon>
        <taxon>Propionibacteriales</taxon>
        <taxon>Nocardioidaceae</taxon>
        <taxon>Nocardioides</taxon>
    </lineage>
</organism>
<evidence type="ECO:0008006" key="4">
    <source>
        <dbReference type="Google" id="ProtNLM"/>
    </source>
</evidence>